<name>A0A6A7C2X3_9PEZI</name>
<protein>
    <recommendedName>
        <fullName evidence="6">Swi5-domain-containing protein</fullName>
    </recommendedName>
</protein>
<dbReference type="GO" id="GO:0034974">
    <property type="term" value="C:Swi5-Swi2 complex"/>
    <property type="evidence" value="ECO:0007669"/>
    <property type="project" value="TreeGrafter"/>
</dbReference>
<dbReference type="Proteomes" id="UP000799421">
    <property type="component" value="Unassembled WGS sequence"/>
</dbReference>
<keyword evidence="2" id="KW-0227">DNA damage</keyword>
<dbReference type="GO" id="GO:0032798">
    <property type="term" value="C:Swi5-Sfr1 complex"/>
    <property type="evidence" value="ECO:0007669"/>
    <property type="project" value="TreeGrafter"/>
</dbReference>
<comment type="similarity">
    <text evidence="1">Belongs to the SWI5/SAE3 family.</text>
</comment>
<evidence type="ECO:0000256" key="1">
    <source>
        <dbReference type="ARBA" id="ARBA00008060"/>
    </source>
</evidence>
<dbReference type="PANTHER" id="PTHR28529">
    <property type="entry name" value="DNA REPAIR PROTEIN SWI5 HOMOLOG"/>
    <property type="match status" value="1"/>
</dbReference>
<evidence type="ECO:0000313" key="5">
    <source>
        <dbReference type="Proteomes" id="UP000799421"/>
    </source>
</evidence>
<evidence type="ECO:0000256" key="2">
    <source>
        <dbReference type="ARBA" id="ARBA00022763"/>
    </source>
</evidence>
<dbReference type="Gene3D" id="1.20.5.170">
    <property type="match status" value="1"/>
</dbReference>
<evidence type="ECO:0000313" key="4">
    <source>
        <dbReference type="EMBL" id="KAF2861860.1"/>
    </source>
</evidence>
<evidence type="ECO:0000256" key="3">
    <source>
        <dbReference type="ARBA" id="ARBA00023204"/>
    </source>
</evidence>
<proteinExistence type="inferred from homology"/>
<gene>
    <name evidence="4" type="ORF">K470DRAFT_256407</name>
</gene>
<dbReference type="GO" id="GO:0010772">
    <property type="term" value="P:meiotic DNA recombinase assembly involved in reciprocal meiotic recombination"/>
    <property type="evidence" value="ECO:0007669"/>
    <property type="project" value="TreeGrafter"/>
</dbReference>
<evidence type="ECO:0008006" key="6">
    <source>
        <dbReference type="Google" id="ProtNLM"/>
    </source>
</evidence>
<dbReference type="InterPro" id="IPR010760">
    <property type="entry name" value="DNA-repair_Swi5"/>
</dbReference>
<dbReference type="PANTHER" id="PTHR28529:SF2">
    <property type="entry name" value="DNA REPAIR PROTEIN SWI5 HOMOLOG"/>
    <property type="match status" value="1"/>
</dbReference>
<reference evidence="4" key="1">
    <citation type="journal article" date="2020" name="Stud. Mycol.">
        <title>101 Dothideomycetes genomes: a test case for predicting lifestyles and emergence of pathogens.</title>
        <authorList>
            <person name="Haridas S."/>
            <person name="Albert R."/>
            <person name="Binder M."/>
            <person name="Bloem J."/>
            <person name="Labutti K."/>
            <person name="Salamov A."/>
            <person name="Andreopoulos B."/>
            <person name="Baker S."/>
            <person name="Barry K."/>
            <person name="Bills G."/>
            <person name="Bluhm B."/>
            <person name="Cannon C."/>
            <person name="Castanera R."/>
            <person name="Culley D."/>
            <person name="Daum C."/>
            <person name="Ezra D."/>
            <person name="Gonzalez J."/>
            <person name="Henrissat B."/>
            <person name="Kuo A."/>
            <person name="Liang C."/>
            <person name="Lipzen A."/>
            <person name="Lutzoni F."/>
            <person name="Magnuson J."/>
            <person name="Mondo S."/>
            <person name="Nolan M."/>
            <person name="Ohm R."/>
            <person name="Pangilinan J."/>
            <person name="Park H.-J."/>
            <person name="Ramirez L."/>
            <person name="Alfaro M."/>
            <person name="Sun H."/>
            <person name="Tritt A."/>
            <person name="Yoshinaga Y."/>
            <person name="Zwiers L.-H."/>
            <person name="Turgeon B."/>
            <person name="Goodwin S."/>
            <person name="Spatafora J."/>
            <person name="Crous P."/>
            <person name="Grigoriev I."/>
        </authorList>
    </citation>
    <scope>NUCLEOTIDE SEQUENCE</scope>
    <source>
        <strain evidence="4">CBS 480.64</strain>
    </source>
</reference>
<accession>A0A6A7C2X3</accession>
<organism evidence="4 5">
    <name type="scientific">Piedraia hortae CBS 480.64</name>
    <dbReference type="NCBI Taxonomy" id="1314780"/>
    <lineage>
        <taxon>Eukaryota</taxon>
        <taxon>Fungi</taxon>
        <taxon>Dikarya</taxon>
        <taxon>Ascomycota</taxon>
        <taxon>Pezizomycotina</taxon>
        <taxon>Dothideomycetes</taxon>
        <taxon>Dothideomycetidae</taxon>
        <taxon>Capnodiales</taxon>
        <taxon>Piedraiaceae</taxon>
        <taxon>Piedraia</taxon>
    </lineage>
</organism>
<sequence length="99" mass="10902">MDALLAKQTKLEDTLFDLKSQQAGLVAQVKGLLGMDLSQDSSVEDEVVERANAVIKDHIARLKKYNEIKDIAQGLIGLIAEQRGVRIADVMADFDFEAD</sequence>
<keyword evidence="3" id="KW-0234">DNA repair</keyword>
<dbReference type="Pfam" id="PF07061">
    <property type="entry name" value="Swi5"/>
    <property type="match status" value="1"/>
</dbReference>
<dbReference type="AlphaFoldDB" id="A0A6A7C2X3"/>
<keyword evidence="5" id="KW-1185">Reference proteome</keyword>
<dbReference type="EMBL" id="MU005969">
    <property type="protein sequence ID" value="KAF2861860.1"/>
    <property type="molecule type" value="Genomic_DNA"/>
</dbReference>
<dbReference type="GO" id="GO:0000709">
    <property type="term" value="P:meiotic joint molecule formation"/>
    <property type="evidence" value="ECO:0007669"/>
    <property type="project" value="TreeGrafter"/>
</dbReference>
<dbReference type="OrthoDB" id="255837at2759"/>